<evidence type="ECO:0000313" key="1">
    <source>
        <dbReference type="EMBL" id="KYH24813.1"/>
    </source>
</evidence>
<evidence type="ECO:0000313" key="2">
    <source>
        <dbReference type="Proteomes" id="UP000075321"/>
    </source>
</evidence>
<dbReference type="Proteomes" id="UP000075321">
    <property type="component" value="Unassembled WGS sequence"/>
</dbReference>
<sequence length="55" mass="6762">MPENEIRHHLAGDLWKWCSPRDVVECLPNLLWFKLLVEAELFFFSHVYSRFEQFH</sequence>
<protein>
    <submittedName>
        <fullName evidence="1">Uncharacterized protein</fullName>
    </submittedName>
</protein>
<organism evidence="1 2">
    <name type="scientific">Halalkalicoccus paucihalophilus</name>
    <dbReference type="NCBI Taxonomy" id="1008153"/>
    <lineage>
        <taxon>Archaea</taxon>
        <taxon>Methanobacteriati</taxon>
        <taxon>Methanobacteriota</taxon>
        <taxon>Stenosarchaea group</taxon>
        <taxon>Halobacteria</taxon>
        <taxon>Halobacteriales</taxon>
        <taxon>Halococcaceae</taxon>
        <taxon>Halalkalicoccus</taxon>
    </lineage>
</organism>
<dbReference type="EMBL" id="LTAZ01000012">
    <property type="protein sequence ID" value="KYH24813.1"/>
    <property type="molecule type" value="Genomic_DNA"/>
</dbReference>
<comment type="caution">
    <text evidence="1">The sequence shown here is derived from an EMBL/GenBank/DDBJ whole genome shotgun (WGS) entry which is preliminary data.</text>
</comment>
<reference evidence="1 2" key="1">
    <citation type="submission" date="2016-02" db="EMBL/GenBank/DDBJ databases">
        <title>Genome sequence of Halalkalicoccus paucihalophilus DSM 24557.</title>
        <authorList>
            <person name="Poehlein A."/>
            <person name="Daniel R."/>
        </authorList>
    </citation>
    <scope>NUCLEOTIDE SEQUENCE [LARGE SCALE GENOMIC DNA]</scope>
    <source>
        <strain evidence="1 2">DSM 24557</strain>
    </source>
</reference>
<dbReference type="AlphaFoldDB" id="A0A151AB23"/>
<keyword evidence="2" id="KW-1185">Reference proteome</keyword>
<name>A0A151AB23_9EURY</name>
<gene>
    <name evidence="1" type="ORF">HAPAU_31900</name>
</gene>
<proteinExistence type="predicted"/>
<accession>A0A151AB23</accession>